<accession>A0A8H4RF67</accession>
<dbReference type="PIRSF" id="PIRSF000137">
    <property type="entry name" value="Alcohol_oxidase"/>
    <property type="match status" value="1"/>
</dbReference>
<dbReference type="Gene3D" id="3.30.410.40">
    <property type="match status" value="1"/>
</dbReference>
<evidence type="ECO:0000313" key="6">
    <source>
        <dbReference type="Proteomes" id="UP000566819"/>
    </source>
</evidence>
<keyword evidence="6" id="KW-1185">Reference proteome</keyword>
<feature type="domain" description="Glucose-methanol-choline oxidoreductase N-terminal" evidence="4">
    <location>
        <begin position="344"/>
        <end position="358"/>
    </location>
</feature>
<dbReference type="PANTHER" id="PTHR11552:SF80">
    <property type="entry name" value="GMC OXIDOREDUCTASE"/>
    <property type="match status" value="1"/>
</dbReference>
<comment type="caution">
    <text evidence="5">The sequence shown here is derived from an EMBL/GenBank/DDBJ whole genome shotgun (WGS) entry which is preliminary data.</text>
</comment>
<dbReference type="OrthoDB" id="269227at2759"/>
<dbReference type="SUPFAM" id="SSF54373">
    <property type="entry name" value="FAD-linked reductases, C-terminal domain"/>
    <property type="match status" value="1"/>
</dbReference>
<reference evidence="5 6" key="1">
    <citation type="submission" date="2020-03" db="EMBL/GenBank/DDBJ databases">
        <title>Draft Genome Sequence of Cudoniella acicularis.</title>
        <authorList>
            <person name="Buettner E."/>
            <person name="Kellner H."/>
        </authorList>
    </citation>
    <scope>NUCLEOTIDE SEQUENCE [LARGE SCALE GENOMIC DNA]</scope>
    <source>
        <strain evidence="5 6">DSM 108380</strain>
    </source>
</reference>
<dbReference type="SUPFAM" id="SSF51905">
    <property type="entry name" value="FAD/NAD(P)-binding domain"/>
    <property type="match status" value="1"/>
</dbReference>
<evidence type="ECO:0000256" key="2">
    <source>
        <dbReference type="PIRSR" id="PIRSR000137-2"/>
    </source>
</evidence>
<sequence length="604" mass="65873">MLRQLAFAAFLALATAVTNETNTYEYIVVGSGPGGGPVAANLARAGHTVLLLEAGDDQSQNVNVSQLMNFNIAANDEKTRWDFFVNHTDDDLGYNHMVYRKPDGGFYTGLTPPTGAKRLGIWYPRTGTLGGCAMHNGAVVSLPADSEWNYIANITGDDGWLSKNIRPHYMRMENNLDIPKTDSTHGFKGWLNISLGDTTWVNGNADAVALASKAANLTGYPPGSPAQLKQLMDRDINADDPNRDQTVGIFGSWSHSSKEGYRSSPGYYIRDTIKDAAKYPLTLQLNSLVTKVIFDNTTKGAPTAIGVEYLRGQYLYGADPRVGTSKKGVPGKAYATKEVIIAGGAFNSPQILMLSGIGPAEELKKFNIPVVVDSPGVGANLDDNYEASVASLAARDFQGAANIFFVFLKTAQSQGNRDVHMWCGQFSFEGFWPGFPDDMGPKQYECTFVHMNPRSQKGWVKLRSADPLDTPDINFKFWEKNSDKDLSAMMEAIKFARNIVQDAPPGLGPFTEIHPCKHANCTDTETRDFIKKQVYSHHATSTCAIGGDNDKMAVLDSKFRVRGVKGLRVVDASAFPHVPGSFPVIPTIVLSEKASYDILQGLKQ</sequence>
<dbReference type="GO" id="GO:0050660">
    <property type="term" value="F:flavin adenine dinucleotide binding"/>
    <property type="evidence" value="ECO:0007669"/>
    <property type="project" value="InterPro"/>
</dbReference>
<comment type="cofactor">
    <cofactor evidence="2">
        <name>FAD</name>
        <dbReference type="ChEBI" id="CHEBI:57692"/>
    </cofactor>
</comment>
<feature type="binding site" evidence="2">
    <location>
        <position position="289"/>
    </location>
    <ligand>
        <name>FAD</name>
        <dbReference type="ChEBI" id="CHEBI:57692"/>
    </ligand>
</feature>
<dbReference type="Pfam" id="PF00732">
    <property type="entry name" value="GMC_oxred_N"/>
    <property type="match status" value="1"/>
</dbReference>
<dbReference type="PANTHER" id="PTHR11552">
    <property type="entry name" value="GLUCOSE-METHANOL-CHOLINE GMC OXIDOREDUCTASE"/>
    <property type="match status" value="1"/>
</dbReference>
<protein>
    <recommendedName>
        <fullName evidence="4">Glucose-methanol-choline oxidoreductase N-terminal domain-containing protein</fullName>
    </recommendedName>
</protein>
<dbReference type="Gene3D" id="3.50.50.60">
    <property type="entry name" value="FAD/NAD(P)-binding domain"/>
    <property type="match status" value="1"/>
</dbReference>
<feature type="chain" id="PRO_5034172623" description="Glucose-methanol-choline oxidoreductase N-terminal domain-containing protein" evidence="3">
    <location>
        <begin position="17"/>
        <end position="604"/>
    </location>
</feature>
<dbReference type="InterPro" id="IPR012132">
    <property type="entry name" value="GMC_OxRdtase"/>
</dbReference>
<keyword evidence="2" id="KW-0285">Flavoprotein</keyword>
<gene>
    <name evidence="5" type="ORF">G7Y89_g9164</name>
</gene>
<dbReference type="AlphaFoldDB" id="A0A8H4RF67"/>
<dbReference type="Proteomes" id="UP000566819">
    <property type="component" value="Unassembled WGS sequence"/>
</dbReference>
<feature type="binding site" evidence="2">
    <location>
        <begin position="136"/>
        <end position="139"/>
    </location>
    <ligand>
        <name>FAD</name>
        <dbReference type="ChEBI" id="CHEBI:57692"/>
    </ligand>
</feature>
<evidence type="ECO:0000256" key="3">
    <source>
        <dbReference type="SAM" id="SignalP"/>
    </source>
</evidence>
<name>A0A8H4RF67_9HELO</name>
<dbReference type="PROSITE" id="PS00624">
    <property type="entry name" value="GMC_OXRED_2"/>
    <property type="match status" value="1"/>
</dbReference>
<keyword evidence="3" id="KW-0732">Signal</keyword>
<keyword evidence="2" id="KW-0274">FAD</keyword>
<dbReference type="Pfam" id="PF05199">
    <property type="entry name" value="GMC_oxred_C"/>
    <property type="match status" value="1"/>
</dbReference>
<dbReference type="InterPro" id="IPR007867">
    <property type="entry name" value="GMC_OxRtase_C"/>
</dbReference>
<dbReference type="InterPro" id="IPR036188">
    <property type="entry name" value="FAD/NAD-bd_sf"/>
</dbReference>
<comment type="similarity">
    <text evidence="1">Belongs to the GMC oxidoreductase family.</text>
</comment>
<dbReference type="GO" id="GO:0016614">
    <property type="term" value="F:oxidoreductase activity, acting on CH-OH group of donors"/>
    <property type="evidence" value="ECO:0007669"/>
    <property type="project" value="InterPro"/>
</dbReference>
<proteinExistence type="inferred from homology"/>
<evidence type="ECO:0000313" key="5">
    <source>
        <dbReference type="EMBL" id="KAF4628984.1"/>
    </source>
</evidence>
<feature type="signal peptide" evidence="3">
    <location>
        <begin position="1"/>
        <end position="16"/>
    </location>
</feature>
<dbReference type="InterPro" id="IPR000172">
    <property type="entry name" value="GMC_OxRdtase_N"/>
</dbReference>
<dbReference type="EMBL" id="JAAMPI010000735">
    <property type="protein sequence ID" value="KAF4628984.1"/>
    <property type="molecule type" value="Genomic_DNA"/>
</dbReference>
<evidence type="ECO:0000256" key="1">
    <source>
        <dbReference type="ARBA" id="ARBA00010790"/>
    </source>
</evidence>
<evidence type="ECO:0000259" key="4">
    <source>
        <dbReference type="PROSITE" id="PS00624"/>
    </source>
</evidence>
<organism evidence="5 6">
    <name type="scientific">Cudoniella acicularis</name>
    <dbReference type="NCBI Taxonomy" id="354080"/>
    <lineage>
        <taxon>Eukaryota</taxon>
        <taxon>Fungi</taxon>
        <taxon>Dikarya</taxon>
        <taxon>Ascomycota</taxon>
        <taxon>Pezizomycotina</taxon>
        <taxon>Leotiomycetes</taxon>
        <taxon>Helotiales</taxon>
        <taxon>Tricladiaceae</taxon>
        <taxon>Cudoniella</taxon>
    </lineage>
</organism>